<evidence type="ECO:0000256" key="3">
    <source>
        <dbReference type="PROSITE-ProRule" id="PRU00169"/>
    </source>
</evidence>
<sequence length="680" mass="72543">MTETTDRTSADPVTVLLVDDDRDWLTLVVHRLREVAPDFDVYEANSPEGALARLTDDVECVVSDYYMPGRTGIELLAAVRDVRPDIPFLLFTGAGNEGLASSALSAGADDYIVKTSVDDSAAALATRVRTAVDKHRTERALAESEARYRTLVENVRDAIFVARDGGVVLVNEAATTLTGYDRAALTDGDIVETVVHPDDRGRVRDALDLSVPQSLDIRIRDRGGETRHCILDIDHVVDDGLPGTIGVLRDITAQVNHQRRLERERDTKEAIREILVRQSSRVEVAESFCRYIGSDPDTVAAWVGERTAGGGLDPLAVVGDESYLRAAGVFDADAAVRRGSTEPSLTAFREGTTVVRAVGDAGGLDADTDVDADADTDADTADDADIDSDAPTTAPDAGWMAAAAADGIETAVAVALRHGGVDYGVLGVYRRGADDDRERRRFEELAETLGYALSTAESREALVADEVVRVRLSVRDADAGLLAVGDALGRDAEVVVHTVLPRGDRERYFVTVRGASEAAVTDALAGLDGVTPGAVTAGDGVVRAQFDTAAPSLGTTIADAGGVLHRVVVADGEATVVVDLPRRRPAGPFVEALAAAFDSVVMTARSHRTVESDIGASVLDGLTDRQRESLEVAYRTGYFERPKRHSAAEVAEAIGVSRSTFTQHLRAAQRKVFAELFDAE</sequence>
<evidence type="ECO:0000259" key="6">
    <source>
        <dbReference type="PROSITE" id="PS50112"/>
    </source>
</evidence>
<comment type="caution">
    <text evidence="7">The sequence shown here is derived from an EMBL/GenBank/DDBJ whole genome shotgun (WGS) entry which is preliminary data.</text>
</comment>
<dbReference type="NCBIfam" id="TIGR00229">
    <property type="entry name" value="sensory_box"/>
    <property type="match status" value="1"/>
</dbReference>
<dbReference type="Pfam" id="PF00072">
    <property type="entry name" value="Response_reg"/>
    <property type="match status" value="1"/>
</dbReference>
<dbReference type="PANTHER" id="PTHR34236">
    <property type="entry name" value="DIMETHYL SULFOXIDE REDUCTASE TRANSCRIPTIONAL ACTIVATOR"/>
    <property type="match status" value="1"/>
</dbReference>
<dbReference type="InterPro" id="IPR031803">
    <property type="entry name" value="BAT_GAF/HTH-assoc"/>
</dbReference>
<reference evidence="7 8" key="1">
    <citation type="journal article" date="2014" name="PLoS Genet.">
        <title>Phylogenetically driven sequencing of extremely halophilic archaea reveals strategies for static and dynamic osmo-response.</title>
        <authorList>
            <person name="Becker E.A."/>
            <person name="Seitzer P.M."/>
            <person name="Tritt A."/>
            <person name="Larsen D."/>
            <person name="Krusor M."/>
            <person name="Yao A.I."/>
            <person name="Wu D."/>
            <person name="Madern D."/>
            <person name="Eisen J.A."/>
            <person name="Darling A.E."/>
            <person name="Facciotti M.T."/>
        </authorList>
    </citation>
    <scope>NUCLEOTIDE SEQUENCE [LARGE SCALE GENOMIC DNA]</scope>
    <source>
        <strain evidence="7 8">ATCC 35960</strain>
    </source>
</reference>
<dbReference type="PATRIC" id="fig|662478.6.peg.1091"/>
<organism evidence="7 8">
    <name type="scientific">Haloferax denitrificans ATCC 35960</name>
    <dbReference type="NCBI Taxonomy" id="662478"/>
    <lineage>
        <taxon>Archaea</taxon>
        <taxon>Methanobacteriati</taxon>
        <taxon>Methanobacteriota</taxon>
        <taxon>Stenosarchaea group</taxon>
        <taxon>Halobacteria</taxon>
        <taxon>Halobacteriales</taxon>
        <taxon>Haloferacaceae</taxon>
        <taxon>Haloferax</taxon>
    </lineage>
</organism>
<dbReference type="GO" id="GO:0000160">
    <property type="term" value="P:phosphorelay signal transduction system"/>
    <property type="evidence" value="ECO:0007669"/>
    <property type="project" value="InterPro"/>
</dbReference>
<dbReference type="CDD" id="cd00130">
    <property type="entry name" value="PAS"/>
    <property type="match status" value="1"/>
</dbReference>
<dbReference type="EMBL" id="AOLP01000008">
    <property type="protein sequence ID" value="EMA06219.1"/>
    <property type="molecule type" value="Genomic_DNA"/>
</dbReference>
<dbReference type="Gene3D" id="1.10.10.10">
    <property type="entry name" value="Winged helix-like DNA-binding domain superfamily/Winged helix DNA-binding domain"/>
    <property type="match status" value="1"/>
</dbReference>
<dbReference type="PROSITE" id="PS50110">
    <property type="entry name" value="RESPONSE_REGULATORY"/>
    <property type="match status" value="1"/>
</dbReference>
<dbReference type="SUPFAM" id="SSF55785">
    <property type="entry name" value="PYP-like sensor domain (PAS domain)"/>
    <property type="match status" value="1"/>
</dbReference>
<dbReference type="SMART" id="SM00448">
    <property type="entry name" value="REC"/>
    <property type="match status" value="1"/>
</dbReference>
<evidence type="ECO:0000256" key="4">
    <source>
        <dbReference type="SAM" id="MobiDB-lite"/>
    </source>
</evidence>
<dbReference type="InterPro" id="IPR035965">
    <property type="entry name" value="PAS-like_dom_sf"/>
</dbReference>
<dbReference type="InterPro" id="IPR011006">
    <property type="entry name" value="CheY-like_superfamily"/>
</dbReference>
<protein>
    <submittedName>
        <fullName evidence="7">PAS/PAC sensor protein</fullName>
    </submittedName>
</protein>
<feature type="domain" description="PAS" evidence="6">
    <location>
        <begin position="144"/>
        <end position="214"/>
    </location>
</feature>
<keyword evidence="1" id="KW-0805">Transcription regulation</keyword>
<feature type="compositionally biased region" description="Acidic residues" evidence="4">
    <location>
        <begin position="366"/>
        <end position="388"/>
    </location>
</feature>
<dbReference type="GO" id="GO:0006355">
    <property type="term" value="P:regulation of DNA-templated transcription"/>
    <property type="evidence" value="ECO:0007669"/>
    <property type="project" value="InterPro"/>
</dbReference>
<dbReference type="AlphaFoldDB" id="M0JDX4"/>
<dbReference type="SUPFAM" id="SSF52172">
    <property type="entry name" value="CheY-like"/>
    <property type="match status" value="1"/>
</dbReference>
<feature type="region of interest" description="Disordered" evidence="4">
    <location>
        <begin position="365"/>
        <end position="393"/>
    </location>
</feature>
<dbReference type="SMART" id="SM00091">
    <property type="entry name" value="PAS"/>
    <property type="match status" value="1"/>
</dbReference>
<dbReference type="InterPro" id="IPR001789">
    <property type="entry name" value="Sig_transdc_resp-reg_receiver"/>
</dbReference>
<evidence type="ECO:0000313" key="7">
    <source>
        <dbReference type="EMBL" id="EMA06219.1"/>
    </source>
</evidence>
<dbReference type="Gene3D" id="3.30.450.20">
    <property type="entry name" value="PAS domain"/>
    <property type="match status" value="1"/>
</dbReference>
<dbReference type="Pfam" id="PF15915">
    <property type="entry name" value="BAT"/>
    <property type="match status" value="1"/>
</dbReference>
<dbReference type="InterPro" id="IPR029016">
    <property type="entry name" value="GAF-like_dom_sf"/>
</dbReference>
<dbReference type="InterPro" id="IPR036388">
    <property type="entry name" value="WH-like_DNA-bd_sf"/>
</dbReference>
<evidence type="ECO:0000259" key="5">
    <source>
        <dbReference type="PROSITE" id="PS50110"/>
    </source>
</evidence>
<dbReference type="Gene3D" id="3.30.450.40">
    <property type="match status" value="1"/>
</dbReference>
<dbReference type="PROSITE" id="PS50112">
    <property type="entry name" value="PAS"/>
    <property type="match status" value="1"/>
</dbReference>
<gene>
    <name evidence="7" type="ORF">C438_05877</name>
</gene>
<dbReference type="InterPro" id="IPR013767">
    <property type="entry name" value="PAS_fold"/>
</dbReference>
<dbReference type="InterPro" id="IPR007050">
    <property type="entry name" value="HTH_bacterioopsin"/>
</dbReference>
<evidence type="ECO:0000313" key="8">
    <source>
        <dbReference type="Proteomes" id="UP000011553"/>
    </source>
</evidence>
<dbReference type="Pfam" id="PF04967">
    <property type="entry name" value="HTH_10"/>
    <property type="match status" value="1"/>
</dbReference>
<feature type="domain" description="Response regulatory" evidence="5">
    <location>
        <begin position="14"/>
        <end position="129"/>
    </location>
</feature>
<evidence type="ECO:0000256" key="2">
    <source>
        <dbReference type="ARBA" id="ARBA00023163"/>
    </source>
</evidence>
<dbReference type="Proteomes" id="UP000011553">
    <property type="component" value="Unassembled WGS sequence"/>
</dbReference>
<dbReference type="RefSeq" id="WP_004968342.1">
    <property type="nucleotide sequence ID" value="NZ_AOLP01000008.1"/>
</dbReference>
<keyword evidence="2" id="KW-0804">Transcription</keyword>
<keyword evidence="3" id="KW-0597">Phosphoprotein</keyword>
<feature type="modified residue" description="4-aspartylphosphate" evidence="3">
    <location>
        <position position="64"/>
    </location>
</feature>
<evidence type="ECO:0000256" key="1">
    <source>
        <dbReference type="ARBA" id="ARBA00023015"/>
    </source>
</evidence>
<keyword evidence="8" id="KW-1185">Reference proteome</keyword>
<name>M0JDX4_9EURY</name>
<proteinExistence type="predicted"/>
<dbReference type="Pfam" id="PF00989">
    <property type="entry name" value="PAS"/>
    <property type="match status" value="1"/>
</dbReference>
<dbReference type="Gene3D" id="3.40.50.2300">
    <property type="match status" value="1"/>
</dbReference>
<accession>M0JDX4</accession>
<dbReference type="InterPro" id="IPR000014">
    <property type="entry name" value="PAS"/>
</dbReference>
<dbReference type="PANTHER" id="PTHR34236:SF1">
    <property type="entry name" value="DIMETHYL SULFOXIDE REDUCTASE TRANSCRIPTIONAL ACTIVATOR"/>
    <property type="match status" value="1"/>
</dbReference>